<dbReference type="Pfam" id="PF04657">
    <property type="entry name" value="DMT_YdcZ"/>
    <property type="match status" value="1"/>
</dbReference>
<dbReference type="PANTHER" id="PTHR34821">
    <property type="entry name" value="INNER MEMBRANE PROTEIN YDCZ"/>
    <property type="match status" value="1"/>
</dbReference>
<evidence type="ECO:0008006" key="4">
    <source>
        <dbReference type="Google" id="ProtNLM"/>
    </source>
</evidence>
<dbReference type="InterPro" id="IPR006750">
    <property type="entry name" value="YdcZ"/>
</dbReference>
<feature type="transmembrane region" description="Helical" evidence="1">
    <location>
        <begin position="35"/>
        <end position="53"/>
    </location>
</feature>
<evidence type="ECO:0000313" key="2">
    <source>
        <dbReference type="EMBL" id="AWI34834.1"/>
    </source>
</evidence>
<dbReference type="Proteomes" id="UP000244890">
    <property type="component" value="Chromosome"/>
</dbReference>
<dbReference type="OrthoDB" id="9097160at2"/>
<feature type="transmembrane region" description="Helical" evidence="1">
    <location>
        <begin position="128"/>
        <end position="146"/>
    </location>
</feature>
<dbReference type="EMBL" id="CP021886">
    <property type="protein sequence ID" value="AWI34834.1"/>
    <property type="molecule type" value="Genomic_DNA"/>
</dbReference>
<protein>
    <recommendedName>
        <fullName evidence="4">DMT family transporter</fullName>
    </recommendedName>
</protein>
<proteinExistence type="predicted"/>
<dbReference type="KEGG" id="had:CDV25_08710"/>
<reference evidence="2 3" key="1">
    <citation type="submission" date="2017-06" db="EMBL/GenBank/DDBJ databases">
        <title>Complete genome of Helicobacter apodemus.</title>
        <authorList>
            <person name="Cho S."/>
        </authorList>
    </citation>
    <scope>NUCLEOTIDE SEQUENCE [LARGE SCALE GENOMIC DNA]</scope>
    <source>
        <strain evidence="3">SNUVETPUB-15-01</strain>
    </source>
</reference>
<feature type="transmembrane region" description="Helical" evidence="1">
    <location>
        <begin position="73"/>
        <end position="90"/>
    </location>
</feature>
<keyword evidence="1" id="KW-0812">Transmembrane</keyword>
<dbReference type="AlphaFoldDB" id="A0A2U8FF98"/>
<name>A0A2U8FF98_9HELI</name>
<organism evidence="2 3">
    <name type="scientific">Helicobacter apodemus</name>
    <dbReference type="NCBI Taxonomy" id="135569"/>
    <lineage>
        <taxon>Bacteria</taxon>
        <taxon>Pseudomonadati</taxon>
        <taxon>Campylobacterota</taxon>
        <taxon>Epsilonproteobacteria</taxon>
        <taxon>Campylobacterales</taxon>
        <taxon>Helicobacteraceae</taxon>
        <taxon>Helicobacter</taxon>
    </lineage>
</organism>
<evidence type="ECO:0000256" key="1">
    <source>
        <dbReference type="SAM" id="Phobius"/>
    </source>
</evidence>
<dbReference type="PANTHER" id="PTHR34821:SF2">
    <property type="entry name" value="INNER MEMBRANE PROTEIN YDCZ"/>
    <property type="match status" value="1"/>
</dbReference>
<accession>A0A2U8FF98</accession>
<feature type="transmembrane region" description="Helical" evidence="1">
    <location>
        <begin position="96"/>
        <end position="116"/>
    </location>
</feature>
<dbReference type="GO" id="GO:0005886">
    <property type="term" value="C:plasma membrane"/>
    <property type="evidence" value="ECO:0007669"/>
    <property type="project" value="TreeGrafter"/>
</dbReference>
<evidence type="ECO:0000313" key="3">
    <source>
        <dbReference type="Proteomes" id="UP000244890"/>
    </source>
</evidence>
<sequence>MLYYIIAFCMGIAIAMQAPINASLAKVLENSPINAALTSFIIGSICLLIIAYLQGSLNLFALKTLSIQNLWKLLGGVLGAFFVFGTILLAPKIGLINMFLLALVGQLLMSVILDNIGAFGLVAKPITLQKILGLGIIIIGLCVFFSKELKLNFI</sequence>
<keyword evidence="1" id="KW-0472">Membrane</keyword>
<keyword evidence="1" id="KW-1133">Transmembrane helix</keyword>
<gene>
    <name evidence="2" type="ORF">CDV25_08710</name>
</gene>
<dbReference type="RefSeq" id="WP_108911610.1">
    <property type="nucleotide sequence ID" value="NZ_CP021886.1"/>
</dbReference>